<accession>A0ABC8IUH0</accession>
<dbReference type="SUPFAM" id="SSF54506">
    <property type="entry name" value="Diaminopimelate epimerase-like"/>
    <property type="match status" value="1"/>
</dbReference>
<evidence type="ECO:0000313" key="1">
    <source>
        <dbReference type="EMBL" id="CAH8301341.1"/>
    </source>
</evidence>
<protein>
    <submittedName>
        <fullName evidence="1">Uncharacterized protein</fullName>
    </submittedName>
</protein>
<dbReference type="Proteomes" id="UP001642260">
    <property type="component" value="Unassembled WGS sequence"/>
</dbReference>
<keyword evidence="2" id="KW-1185">Reference proteome</keyword>
<name>A0ABC8IUH0_ERUVS</name>
<evidence type="ECO:0000313" key="2">
    <source>
        <dbReference type="Proteomes" id="UP001642260"/>
    </source>
</evidence>
<dbReference type="Pfam" id="PF02567">
    <property type="entry name" value="PhzC-PhzF"/>
    <property type="match status" value="1"/>
</dbReference>
<proteinExistence type="predicted"/>
<dbReference type="AlphaFoldDB" id="A0ABC8IUH0"/>
<comment type="caution">
    <text evidence="1">The sequence shown here is derived from an EMBL/GenBank/DDBJ whole genome shotgun (WGS) entry which is preliminary data.</text>
</comment>
<dbReference type="InterPro" id="IPR003719">
    <property type="entry name" value="Phenazine_PhzF-like"/>
</dbReference>
<reference evidence="1 2" key="1">
    <citation type="submission" date="2022-03" db="EMBL/GenBank/DDBJ databases">
        <authorList>
            <person name="Macdonald S."/>
            <person name="Ahmed S."/>
            <person name="Newling K."/>
        </authorList>
    </citation>
    <scope>NUCLEOTIDE SEQUENCE [LARGE SCALE GENOMIC DNA]</scope>
</reference>
<dbReference type="Gene3D" id="3.10.310.10">
    <property type="entry name" value="Diaminopimelate Epimerase, Chain A, domain 1"/>
    <property type="match status" value="1"/>
</dbReference>
<sequence>MIMKKPVKYFVVDAFTESDFKGNPAAVCFFEGQVDAFTEFHLPMTCFLTPINGFDPLNPPCFLEQCALPLTLDASLSK</sequence>
<dbReference type="EMBL" id="CAKOAT010055155">
    <property type="protein sequence ID" value="CAH8301341.1"/>
    <property type="molecule type" value="Genomic_DNA"/>
</dbReference>
<organism evidence="1 2">
    <name type="scientific">Eruca vesicaria subsp. sativa</name>
    <name type="common">Garden rocket</name>
    <name type="synonym">Eruca sativa</name>
    <dbReference type="NCBI Taxonomy" id="29727"/>
    <lineage>
        <taxon>Eukaryota</taxon>
        <taxon>Viridiplantae</taxon>
        <taxon>Streptophyta</taxon>
        <taxon>Embryophyta</taxon>
        <taxon>Tracheophyta</taxon>
        <taxon>Spermatophyta</taxon>
        <taxon>Magnoliopsida</taxon>
        <taxon>eudicotyledons</taxon>
        <taxon>Gunneridae</taxon>
        <taxon>Pentapetalae</taxon>
        <taxon>rosids</taxon>
        <taxon>malvids</taxon>
        <taxon>Brassicales</taxon>
        <taxon>Brassicaceae</taxon>
        <taxon>Brassiceae</taxon>
        <taxon>Eruca</taxon>
    </lineage>
</organism>
<gene>
    <name evidence="1" type="ORF">ERUC_LOCUS2959</name>
</gene>